<gene>
    <name evidence="1" type="ORF">NTE_03383</name>
</gene>
<keyword evidence="2" id="KW-1185">Reference proteome</keyword>
<dbReference type="KEGG" id="nev:NTE_03383"/>
<dbReference type="AlphaFoldDB" id="A0A075MUS0"/>
<name>A0A075MUS0_9ARCH</name>
<dbReference type="EMBL" id="CP007174">
    <property type="protein sequence ID" value="AIF85411.1"/>
    <property type="molecule type" value="Genomic_DNA"/>
</dbReference>
<protein>
    <submittedName>
        <fullName evidence="1">Uncharacterized protein</fullName>
    </submittedName>
</protein>
<sequence length="153" mass="16520">MTRLRVNVSPILLILGIVAIMLPSLSSVGVEPAMAESRASIIPSMPFLKSADQSVEVQKSVVGKQVVVWVVANNREPSDLKFAQIIEIRNSIGVTEYLAFQTGTLGANNKTEMGISWTPLYSDIYTLRTFAVSGLENPESLGPIAENSIEITA</sequence>
<proteinExistence type="predicted"/>
<evidence type="ECO:0000313" key="1">
    <source>
        <dbReference type="EMBL" id="AIF85411.1"/>
    </source>
</evidence>
<dbReference type="RefSeq" id="WP_148701824.1">
    <property type="nucleotide sequence ID" value="NZ_CP007174.1"/>
</dbReference>
<accession>A0A075MUS0</accession>
<dbReference type="eggNOG" id="arCOG08800">
    <property type="taxonomic scope" value="Archaea"/>
</dbReference>
<dbReference type="GeneID" id="41599029"/>
<dbReference type="OrthoDB" id="3105at2157"/>
<organism evidence="1 2">
    <name type="scientific">Candidatus Nitrososphaera evergladensis SR1</name>
    <dbReference type="NCBI Taxonomy" id="1459636"/>
    <lineage>
        <taxon>Archaea</taxon>
        <taxon>Nitrososphaerota</taxon>
        <taxon>Nitrososphaeria</taxon>
        <taxon>Nitrososphaerales</taxon>
        <taxon>Nitrososphaeraceae</taxon>
        <taxon>Nitrososphaera</taxon>
    </lineage>
</organism>
<dbReference type="Proteomes" id="UP000028194">
    <property type="component" value="Chromosome"/>
</dbReference>
<dbReference type="HOGENOM" id="CLU_1709041_0_0_2"/>
<evidence type="ECO:0000313" key="2">
    <source>
        <dbReference type="Proteomes" id="UP000028194"/>
    </source>
</evidence>
<reference evidence="1 2" key="1">
    <citation type="journal article" date="2014" name="PLoS ONE">
        <title>Genome Sequence of Candidatus Nitrososphaera evergladensis from Group I.1b Enriched from Everglades Soil Reveals Novel Genomic Features of the Ammonia-Oxidizing Archaea.</title>
        <authorList>
            <person name="Zhalnina K.V."/>
            <person name="Dias R."/>
            <person name="Leonard M.T."/>
            <person name="Dorr de Quadros P."/>
            <person name="Camargo F.A."/>
            <person name="Drew J.C."/>
            <person name="Farmerie W.G."/>
            <person name="Daroub S.H."/>
            <person name="Triplett E.W."/>
        </authorList>
    </citation>
    <scope>NUCLEOTIDE SEQUENCE [LARGE SCALE GENOMIC DNA]</scope>
    <source>
        <strain evidence="1 2">SR1</strain>
    </source>
</reference>